<dbReference type="EMBL" id="JAULSU010000001">
    <property type="protein sequence ID" value="KAK0632628.1"/>
    <property type="molecule type" value="Genomic_DNA"/>
</dbReference>
<feature type="region of interest" description="Disordered" evidence="1">
    <location>
        <begin position="615"/>
        <end position="634"/>
    </location>
</feature>
<protein>
    <recommendedName>
        <fullName evidence="2">T6SS Phospholipase effector Tle1-like catalytic domain-containing protein</fullName>
    </recommendedName>
</protein>
<dbReference type="Pfam" id="PF09994">
    <property type="entry name" value="T6SS_Tle1-like_cat"/>
    <property type="match status" value="1"/>
</dbReference>
<gene>
    <name evidence="3" type="ORF">B0T14DRAFT_39398</name>
</gene>
<dbReference type="AlphaFoldDB" id="A0AA39XES2"/>
<name>A0AA39XES2_9PEZI</name>
<accession>A0AA39XES2</accession>
<keyword evidence="4" id="KW-1185">Reference proteome</keyword>
<dbReference type="PANTHER" id="PTHR33840:SF1">
    <property type="entry name" value="TLE1 PHOSPHOLIPASE DOMAIN-CONTAINING PROTEIN"/>
    <property type="match status" value="1"/>
</dbReference>
<reference evidence="3" key="1">
    <citation type="submission" date="2023-06" db="EMBL/GenBank/DDBJ databases">
        <title>Genome-scale phylogeny and comparative genomics of the fungal order Sordariales.</title>
        <authorList>
            <consortium name="Lawrence Berkeley National Laboratory"/>
            <person name="Hensen N."/>
            <person name="Bonometti L."/>
            <person name="Westerberg I."/>
            <person name="Brannstrom I.O."/>
            <person name="Guillou S."/>
            <person name="Cros-Aarteil S."/>
            <person name="Calhoun S."/>
            <person name="Haridas S."/>
            <person name="Kuo A."/>
            <person name="Mondo S."/>
            <person name="Pangilinan J."/>
            <person name="Riley R."/>
            <person name="Labutti K."/>
            <person name="Andreopoulos B."/>
            <person name="Lipzen A."/>
            <person name="Chen C."/>
            <person name="Yanf M."/>
            <person name="Daum C."/>
            <person name="Ng V."/>
            <person name="Clum A."/>
            <person name="Steindorff A."/>
            <person name="Ohm R."/>
            <person name="Martin F."/>
            <person name="Silar P."/>
            <person name="Natvig D."/>
            <person name="Lalanne C."/>
            <person name="Gautier V."/>
            <person name="Ament-Velasquez S.L."/>
            <person name="Kruys A."/>
            <person name="Hutchinson M.I."/>
            <person name="Powell A.J."/>
            <person name="Barry K."/>
            <person name="Miller A.N."/>
            <person name="Grigoriev I.V."/>
            <person name="Debuchy R."/>
            <person name="Gladieux P."/>
            <person name="Thoren M.H."/>
            <person name="Johannesson H."/>
        </authorList>
    </citation>
    <scope>NUCLEOTIDE SEQUENCE</scope>
    <source>
        <strain evidence="3">CBS 606.72</strain>
    </source>
</reference>
<dbReference type="Proteomes" id="UP001175000">
    <property type="component" value="Unassembled WGS sequence"/>
</dbReference>
<dbReference type="PANTHER" id="PTHR33840">
    <property type="match status" value="1"/>
</dbReference>
<proteinExistence type="predicted"/>
<evidence type="ECO:0000313" key="4">
    <source>
        <dbReference type="Proteomes" id="UP001175000"/>
    </source>
</evidence>
<evidence type="ECO:0000256" key="1">
    <source>
        <dbReference type="SAM" id="MobiDB-lite"/>
    </source>
</evidence>
<feature type="region of interest" description="Disordered" evidence="1">
    <location>
        <begin position="445"/>
        <end position="466"/>
    </location>
</feature>
<feature type="domain" description="T6SS Phospholipase effector Tle1-like catalytic" evidence="2">
    <location>
        <begin position="21"/>
        <end position="382"/>
    </location>
</feature>
<comment type="caution">
    <text evidence="3">The sequence shown here is derived from an EMBL/GenBank/DDBJ whole genome shotgun (WGS) entry which is preliminary data.</text>
</comment>
<sequence>MEPKIVQCAHRSPSGQWFNRKRIIVCCDGTWNSANARESGDPTNVARLSGAFAKKCCSGMPQIVYYHSGVGTSTSKIAQYLGGIFGMGVTQDIVESYRFICDNYNPGDEIIIIGFSRGAFTARSVAGMVCALGFLNRSGLDSLPHIFHDYETWQDWVDIKYDPKDHLVGFTVDNQKRLQMFRAAAKDPSGKTMPWEDSVKLQADLDKKKRNLFEEMSKMRAEVHVHSHRGARAKMNLKKMAERYRRFLVEEGMSLASYEEVRDEDGKMKRQYVAVKGTVRAVGVWDTVGSLGIPRTPLHSGGRREQEIRFESLDVSSSVDYAFHGLALDEWRSAFDCTMWGSRDNTHTTLRQVWFPGSHCNVGGGWPDQQIATIALAWMADQLTSIGVEFSKVEMNRIFYELRPGAIPKPWGMGTIRNPSGATTSLDKIIGFFAAPYRHIRKGNTGYPTRRPGGYTADGCDEPLKSPNELVHPSVRIRYLYGGLNMDDAGPWKCRALTERGYKLVAQSAPGTPIREFRGEGAISTYHTVAGPVMPFYDKPPPNLDNKIPAVRTEQPYEDSDLKKLDGPRTHWVWINANTDPKKTLEPLPEEHIGMWERMYIQNNEKVLSWHKREQDGLKKHQGTPKKPSFTKSLKASSRLNRVRPAVPMLAEKMSSAQIPTEYGYHDLVSWQTADTTPNKAPAVIRAPAGQQNGVAAAAAR</sequence>
<dbReference type="SUPFAM" id="SSF53474">
    <property type="entry name" value="alpha/beta-Hydrolases"/>
    <property type="match status" value="1"/>
</dbReference>
<dbReference type="InterPro" id="IPR029058">
    <property type="entry name" value="AB_hydrolase_fold"/>
</dbReference>
<organism evidence="3 4">
    <name type="scientific">Immersiella caudata</name>
    <dbReference type="NCBI Taxonomy" id="314043"/>
    <lineage>
        <taxon>Eukaryota</taxon>
        <taxon>Fungi</taxon>
        <taxon>Dikarya</taxon>
        <taxon>Ascomycota</taxon>
        <taxon>Pezizomycotina</taxon>
        <taxon>Sordariomycetes</taxon>
        <taxon>Sordariomycetidae</taxon>
        <taxon>Sordariales</taxon>
        <taxon>Lasiosphaeriaceae</taxon>
        <taxon>Immersiella</taxon>
    </lineage>
</organism>
<evidence type="ECO:0000313" key="3">
    <source>
        <dbReference type="EMBL" id="KAK0632628.1"/>
    </source>
</evidence>
<dbReference type="InterPro" id="IPR018712">
    <property type="entry name" value="Tle1-like_cat"/>
</dbReference>
<evidence type="ECO:0000259" key="2">
    <source>
        <dbReference type="Pfam" id="PF09994"/>
    </source>
</evidence>